<dbReference type="Proteomes" id="UP000618591">
    <property type="component" value="Unassembled WGS sequence"/>
</dbReference>
<evidence type="ECO:0000313" key="1">
    <source>
        <dbReference type="EMBL" id="GGA55239.1"/>
    </source>
</evidence>
<dbReference type="InterPro" id="IPR003477">
    <property type="entry name" value="PemK-like"/>
</dbReference>
<dbReference type="Gene3D" id="2.30.30.110">
    <property type="match status" value="1"/>
</dbReference>
<comment type="caution">
    <text evidence="1">The sequence shown here is derived from an EMBL/GenBank/DDBJ whole genome shotgun (WGS) entry which is preliminary data.</text>
</comment>
<dbReference type="InterPro" id="IPR011067">
    <property type="entry name" value="Plasmid_toxin/cell-grow_inhib"/>
</dbReference>
<gene>
    <name evidence="1" type="ORF">GCM10011395_27040</name>
</gene>
<sequence>MSLAIGDIVWVAYPYVETNRMRSRPAVIVAVGLGEAANLCWASMITNAARPAWPGDVVITDHEAAGLPIPSKVRTGKIATLAVSRANVIGHMPGPEMTHIAARLSEALAWIATP</sequence>
<proteinExistence type="predicted"/>
<keyword evidence="2" id="KW-1185">Reference proteome</keyword>
<reference evidence="2" key="1">
    <citation type="journal article" date="2019" name="Int. J. Syst. Evol. Microbiol.">
        <title>The Global Catalogue of Microorganisms (GCM) 10K type strain sequencing project: providing services to taxonomists for standard genome sequencing and annotation.</title>
        <authorList>
            <consortium name="The Broad Institute Genomics Platform"/>
            <consortium name="The Broad Institute Genome Sequencing Center for Infectious Disease"/>
            <person name="Wu L."/>
            <person name="Ma J."/>
        </authorList>
    </citation>
    <scope>NUCLEOTIDE SEQUENCE [LARGE SCALE GENOMIC DNA]</scope>
    <source>
        <strain evidence="2">CGMCC 1.10106</strain>
    </source>
</reference>
<name>A0ABQ1H177_9SPHN</name>
<accession>A0ABQ1H177</accession>
<evidence type="ECO:0000313" key="2">
    <source>
        <dbReference type="Proteomes" id="UP000618591"/>
    </source>
</evidence>
<protein>
    <recommendedName>
        <fullName evidence="3">Type II toxin-antitoxin system PemK/MazF family toxin</fullName>
    </recommendedName>
</protein>
<organism evidence="1 2">
    <name type="scientific">Sphingomonas psychrolutea</name>
    <dbReference type="NCBI Taxonomy" id="1259676"/>
    <lineage>
        <taxon>Bacteria</taxon>
        <taxon>Pseudomonadati</taxon>
        <taxon>Pseudomonadota</taxon>
        <taxon>Alphaproteobacteria</taxon>
        <taxon>Sphingomonadales</taxon>
        <taxon>Sphingomonadaceae</taxon>
        <taxon>Sphingomonas</taxon>
    </lineage>
</organism>
<dbReference type="SUPFAM" id="SSF50118">
    <property type="entry name" value="Cell growth inhibitor/plasmid maintenance toxic component"/>
    <property type="match status" value="1"/>
</dbReference>
<dbReference type="EMBL" id="BMDW01000018">
    <property type="protein sequence ID" value="GGA55239.1"/>
    <property type="molecule type" value="Genomic_DNA"/>
</dbReference>
<dbReference type="Pfam" id="PF02452">
    <property type="entry name" value="PemK_toxin"/>
    <property type="match status" value="1"/>
</dbReference>
<evidence type="ECO:0008006" key="3">
    <source>
        <dbReference type="Google" id="ProtNLM"/>
    </source>
</evidence>